<evidence type="ECO:0000313" key="3">
    <source>
        <dbReference type="Proteomes" id="UP000242913"/>
    </source>
</evidence>
<feature type="transmembrane region" description="Helical" evidence="1">
    <location>
        <begin position="82"/>
        <end position="101"/>
    </location>
</feature>
<reference evidence="2 3" key="1">
    <citation type="submission" date="2015-12" db="EMBL/GenBank/DDBJ databases">
        <title>Draft genome of the nematode, Onchocerca flexuosa.</title>
        <authorList>
            <person name="Mitreva M."/>
        </authorList>
    </citation>
    <scope>NUCLEOTIDE SEQUENCE [LARGE SCALE GENOMIC DNA]</scope>
    <source>
        <strain evidence="2">Red Deer</strain>
    </source>
</reference>
<proteinExistence type="predicted"/>
<dbReference type="Proteomes" id="UP000242913">
    <property type="component" value="Unassembled WGS sequence"/>
</dbReference>
<sequence>MCFSRTVVNKRDEVYRKEEEFWGWDNYLFVVQTIKKNLLRREFLVIVENLKCCESHNIPVTLSLLDVVPAPHSEASSFCIPYVLNAASAFIYLVMQFVHFIKCSVK</sequence>
<keyword evidence="3" id="KW-1185">Reference proteome</keyword>
<keyword evidence="1" id="KW-1133">Transmembrane helix</keyword>
<name>A0A238BJL9_9BILA</name>
<gene>
    <name evidence="2" type="ORF">X798_08162</name>
</gene>
<accession>A0A238BJL9</accession>
<keyword evidence="1" id="KW-0812">Transmembrane</keyword>
<dbReference type="AlphaFoldDB" id="A0A238BJL9"/>
<dbReference type="EMBL" id="KZ271568">
    <property type="protein sequence ID" value="OZC04860.1"/>
    <property type="molecule type" value="Genomic_DNA"/>
</dbReference>
<protein>
    <submittedName>
        <fullName evidence="2">Uncharacterized protein</fullName>
    </submittedName>
</protein>
<keyword evidence="1" id="KW-0472">Membrane</keyword>
<evidence type="ECO:0000313" key="2">
    <source>
        <dbReference type="EMBL" id="OZC04860.1"/>
    </source>
</evidence>
<organism evidence="2 3">
    <name type="scientific">Onchocerca flexuosa</name>
    <dbReference type="NCBI Taxonomy" id="387005"/>
    <lineage>
        <taxon>Eukaryota</taxon>
        <taxon>Metazoa</taxon>
        <taxon>Ecdysozoa</taxon>
        <taxon>Nematoda</taxon>
        <taxon>Chromadorea</taxon>
        <taxon>Rhabditida</taxon>
        <taxon>Spirurina</taxon>
        <taxon>Spiruromorpha</taxon>
        <taxon>Filarioidea</taxon>
        <taxon>Onchocercidae</taxon>
        <taxon>Onchocerca</taxon>
    </lineage>
</organism>
<evidence type="ECO:0000256" key="1">
    <source>
        <dbReference type="SAM" id="Phobius"/>
    </source>
</evidence>